<comment type="similarity">
    <text evidence="3">Belongs to the glycosyltransferase 7 family.</text>
</comment>
<dbReference type="GO" id="GO:0005975">
    <property type="term" value="P:carbohydrate metabolic process"/>
    <property type="evidence" value="ECO:0007669"/>
    <property type="project" value="InterPro"/>
</dbReference>
<dbReference type="Gene3D" id="3.90.550.10">
    <property type="entry name" value="Spore Coat Polysaccharide Biosynthesis Protein SpsA, Chain A"/>
    <property type="match status" value="1"/>
</dbReference>
<evidence type="ECO:0000256" key="6">
    <source>
        <dbReference type="ARBA" id="ARBA00022692"/>
    </source>
</evidence>
<keyword evidence="6" id="KW-0812">Transmembrane</keyword>
<dbReference type="SUPFAM" id="SSF53448">
    <property type="entry name" value="Nucleotide-diphospho-sugar transferases"/>
    <property type="match status" value="1"/>
</dbReference>
<dbReference type="GO" id="GO:0016020">
    <property type="term" value="C:membrane"/>
    <property type="evidence" value="ECO:0007669"/>
    <property type="project" value="UniProtKB-SubCell"/>
</dbReference>
<keyword evidence="8" id="KW-1133">Transmembrane helix</keyword>
<dbReference type="PANTHER" id="PTHR19300:SF57">
    <property type="entry name" value="BETA-1,4-N-ACETYLGALACTOSAMINYLTRANSFERASE"/>
    <property type="match status" value="1"/>
</dbReference>
<dbReference type="Pfam" id="PF02709">
    <property type="entry name" value="Glyco_transf_7C"/>
    <property type="match status" value="1"/>
</dbReference>
<dbReference type="EMBL" id="MN739233">
    <property type="protein sequence ID" value="QHS94789.1"/>
    <property type="molecule type" value="Genomic_DNA"/>
</dbReference>
<evidence type="ECO:0000256" key="1">
    <source>
        <dbReference type="ARBA" id="ARBA00004606"/>
    </source>
</evidence>
<comment type="pathway">
    <text evidence="2">Protein modification; protein glycosylation.</text>
</comment>
<dbReference type="InterPro" id="IPR029044">
    <property type="entry name" value="Nucleotide-diphossugar_trans"/>
</dbReference>
<dbReference type="GO" id="GO:0005794">
    <property type="term" value="C:Golgi apparatus"/>
    <property type="evidence" value="ECO:0007669"/>
    <property type="project" value="TreeGrafter"/>
</dbReference>
<comment type="subcellular location">
    <subcellularLocation>
        <location evidence="1">Membrane</location>
        <topology evidence="1">Single-pass type II membrane protein</topology>
    </subcellularLocation>
</comment>
<evidence type="ECO:0000313" key="13">
    <source>
        <dbReference type="EMBL" id="QHS94789.1"/>
    </source>
</evidence>
<evidence type="ECO:0000256" key="8">
    <source>
        <dbReference type="ARBA" id="ARBA00022989"/>
    </source>
</evidence>
<dbReference type="InterPro" id="IPR003859">
    <property type="entry name" value="Galactosyl_T"/>
</dbReference>
<evidence type="ECO:0000256" key="10">
    <source>
        <dbReference type="ARBA" id="ARBA00023180"/>
    </source>
</evidence>
<dbReference type="PANTHER" id="PTHR19300">
    <property type="entry name" value="BETA-1,4-GALACTOSYLTRANSFERASE"/>
    <property type="match status" value="1"/>
</dbReference>
<reference evidence="13" key="1">
    <citation type="journal article" date="2020" name="Nature">
        <title>Giant virus diversity and host interactions through global metagenomics.</title>
        <authorList>
            <person name="Schulz F."/>
            <person name="Roux S."/>
            <person name="Paez-Espino D."/>
            <person name="Jungbluth S."/>
            <person name="Walsh D.A."/>
            <person name="Denef V.J."/>
            <person name="McMahon K.D."/>
            <person name="Konstantinidis K.T."/>
            <person name="Eloe-Fadrosh E.A."/>
            <person name="Kyrpides N.C."/>
            <person name="Woyke T."/>
        </authorList>
    </citation>
    <scope>NUCLEOTIDE SEQUENCE</scope>
    <source>
        <strain evidence="13">GVMAG-M-3300018428-16</strain>
    </source>
</reference>
<organism evidence="13">
    <name type="scientific">viral metagenome</name>
    <dbReference type="NCBI Taxonomy" id="1070528"/>
    <lineage>
        <taxon>unclassified sequences</taxon>
        <taxon>metagenomes</taxon>
        <taxon>organismal metagenomes</taxon>
    </lineage>
</organism>
<keyword evidence="9" id="KW-0472">Membrane</keyword>
<evidence type="ECO:0000256" key="9">
    <source>
        <dbReference type="ARBA" id="ARBA00023136"/>
    </source>
</evidence>
<dbReference type="AlphaFoldDB" id="A0A6C0BT93"/>
<dbReference type="GO" id="GO:0008378">
    <property type="term" value="F:galactosyltransferase activity"/>
    <property type="evidence" value="ECO:0007669"/>
    <property type="project" value="TreeGrafter"/>
</dbReference>
<dbReference type="Pfam" id="PF13733">
    <property type="entry name" value="Glyco_transf_7N"/>
    <property type="match status" value="1"/>
</dbReference>
<keyword evidence="5" id="KW-0808">Transferase</keyword>
<evidence type="ECO:0000256" key="5">
    <source>
        <dbReference type="ARBA" id="ARBA00022679"/>
    </source>
</evidence>
<evidence type="ECO:0000256" key="3">
    <source>
        <dbReference type="ARBA" id="ARBA00005735"/>
    </source>
</evidence>
<keyword evidence="10" id="KW-0325">Glycoprotein</keyword>
<evidence type="ECO:0008006" key="14">
    <source>
        <dbReference type="Google" id="ProtNLM"/>
    </source>
</evidence>
<accession>A0A6C0BT93</accession>
<dbReference type="InterPro" id="IPR027791">
    <property type="entry name" value="Galactosyl_T_C"/>
</dbReference>
<evidence type="ECO:0000256" key="2">
    <source>
        <dbReference type="ARBA" id="ARBA00004922"/>
    </source>
</evidence>
<dbReference type="InterPro" id="IPR027995">
    <property type="entry name" value="Galactosyl_T_N"/>
</dbReference>
<proteinExistence type="inferred from homology"/>
<evidence type="ECO:0000256" key="4">
    <source>
        <dbReference type="ARBA" id="ARBA00022676"/>
    </source>
</evidence>
<feature type="domain" description="Galactosyltransferase C-terminal" evidence="11">
    <location>
        <begin position="102"/>
        <end position="164"/>
    </location>
</feature>
<keyword evidence="7" id="KW-0735">Signal-anchor</keyword>
<keyword evidence="4" id="KW-0328">Glycosyltransferase</keyword>
<evidence type="ECO:0000259" key="11">
    <source>
        <dbReference type="Pfam" id="PF02709"/>
    </source>
</evidence>
<protein>
    <recommendedName>
        <fullName evidence="14">Galactosyltransferase N-terminal domain-containing protein</fullName>
    </recommendedName>
</protein>
<feature type="domain" description="Galactosyltransferase N-terminal" evidence="12">
    <location>
        <begin position="6"/>
        <end position="88"/>
    </location>
</feature>
<dbReference type="UniPathway" id="UPA00378"/>
<sequence>MTIPKYVFIVPYRNREEHKHFFLRYMKYILEDYPSDDYEIIFSHQCDNRPFNRGAVKNIGFKYAKYKYKNDYKNINFIFHDIDVMPYKKNLLDYETQVGTIKHYYGFKYALGGIISIKGSDFDLLNGFPNYWSWSLEDNCFQERALYNNIKIDRNTFYQIGDFHILHIHDGYYKDLSKTNLDLYQSDSGNEGLETIYKTQIKDEIINGTDTNIKHTFCNIRYFETLYSHDSQIKAQKHDLRNGNKLGLRSNVRQMNTLIYNK</sequence>
<name>A0A6C0BT93_9ZZZZ</name>
<evidence type="ECO:0000259" key="12">
    <source>
        <dbReference type="Pfam" id="PF13733"/>
    </source>
</evidence>
<evidence type="ECO:0000256" key="7">
    <source>
        <dbReference type="ARBA" id="ARBA00022968"/>
    </source>
</evidence>